<dbReference type="EMBL" id="CP002156">
    <property type="protein sequence ID" value="ADM09577.1"/>
    <property type="molecule type" value="Genomic_DNA"/>
</dbReference>
<evidence type="ECO:0000313" key="1">
    <source>
        <dbReference type="EMBL" id="ADM09577.1"/>
    </source>
</evidence>
<evidence type="ECO:0000313" key="2">
    <source>
        <dbReference type="Proteomes" id="UP000001302"/>
    </source>
</evidence>
<gene>
    <name evidence="1" type="ordered locus">PB2503_07609</name>
</gene>
<keyword evidence="2" id="KW-1185">Reference proteome</keyword>
<dbReference type="KEGG" id="pbr:PB2503_07609"/>
<proteinExistence type="predicted"/>
<organism evidence="1 2">
    <name type="scientific">Parvularcula bermudensis (strain ATCC BAA-594 / HTCC2503 / KCTC 12087)</name>
    <dbReference type="NCBI Taxonomy" id="314260"/>
    <lineage>
        <taxon>Bacteria</taxon>
        <taxon>Pseudomonadati</taxon>
        <taxon>Pseudomonadota</taxon>
        <taxon>Alphaproteobacteria</taxon>
        <taxon>Parvularculales</taxon>
        <taxon>Parvularculaceae</taxon>
        <taxon>Parvularcula</taxon>
    </lineage>
</organism>
<dbReference type="AlphaFoldDB" id="E0TFX8"/>
<reference evidence="2" key="1">
    <citation type="submission" date="2010-08" db="EMBL/GenBank/DDBJ databases">
        <title>Genome sequence of Parvularcula bermudensis HTCC2503.</title>
        <authorList>
            <person name="Kang D.-M."/>
            <person name="Oh H.-M."/>
            <person name="Cho J.-C."/>
        </authorList>
    </citation>
    <scope>NUCLEOTIDE SEQUENCE [LARGE SCALE GENOMIC DNA]</scope>
    <source>
        <strain evidence="2">ATCC BAA-594 / HTCC2503 / KCTC 12087</strain>
    </source>
</reference>
<protein>
    <submittedName>
        <fullName evidence="1">Uncharacterized protein</fullName>
    </submittedName>
</protein>
<dbReference type="Proteomes" id="UP000001302">
    <property type="component" value="Chromosome"/>
</dbReference>
<dbReference type="STRING" id="314260.PB2503_07609"/>
<reference evidence="1 2" key="2">
    <citation type="journal article" date="2011" name="J. Bacteriol.">
        <title>Complete genome sequence of strain HTCC2503T of Parvularcula bermudensis, the type species of the order "Parvularculales" in the class Alphaproteobacteria.</title>
        <authorList>
            <person name="Oh H.M."/>
            <person name="Kang I."/>
            <person name="Vergin K.L."/>
            <person name="Kang D."/>
            <person name="Rhee K.H."/>
            <person name="Giovannoni S.J."/>
            <person name="Cho J.C."/>
        </authorList>
    </citation>
    <scope>NUCLEOTIDE SEQUENCE [LARGE SCALE GENOMIC DNA]</scope>
    <source>
        <strain evidence="2">ATCC BAA-594 / HTCC2503 / KCTC 12087</strain>
    </source>
</reference>
<sequence>MMADRAAQGICLSTFLNRLGGELDLAADHAVEVEEGISALVEAGGAVSREAVRALQRLDHLHQTLVALSGVLSKSAAQQAPGEVTLAVDGILSDVTLRDVAKRLQGHTPETGEERGEMRALNDDEEWIIY</sequence>
<dbReference type="RefSeq" id="WP_013300551.1">
    <property type="nucleotide sequence ID" value="NC_014414.1"/>
</dbReference>
<name>E0TFX8_PARBH</name>
<accession>E0TFX8</accession>
<dbReference type="HOGENOM" id="CLU_1936000_0_0_5"/>